<reference evidence="10" key="1">
    <citation type="journal article" date="2014" name="Environ. Microbiol.">
        <title>Comparative genomics of the marine bacterial genus Glaciecola reveals the high degree of genomic diversity and genomic characteristic for cold adaptation.</title>
        <authorList>
            <person name="Qin Q.L."/>
            <person name="Xie B.B."/>
            <person name="Yu Y."/>
            <person name="Shu Y.L."/>
            <person name="Rong J.C."/>
            <person name="Zhang Y.J."/>
            <person name="Zhao D.L."/>
            <person name="Chen X.L."/>
            <person name="Zhang X.Y."/>
            <person name="Chen B."/>
            <person name="Zhou B.C."/>
            <person name="Zhang Y.Z."/>
        </authorList>
    </citation>
    <scope>NUCLEOTIDE SEQUENCE [LARGE SCALE GENOMIC DNA]</scope>
    <source>
        <strain evidence="10">LMG 21857</strain>
    </source>
</reference>
<dbReference type="SMART" id="SM00283">
    <property type="entry name" value="MA"/>
    <property type="match status" value="1"/>
</dbReference>
<evidence type="ECO:0000259" key="7">
    <source>
        <dbReference type="PROSITE" id="PS50885"/>
    </source>
</evidence>
<proteinExistence type="inferred from homology"/>
<dbReference type="SUPFAM" id="SSF58104">
    <property type="entry name" value="Methyl-accepting chemotaxis protein (MCP) signaling domain"/>
    <property type="match status" value="1"/>
</dbReference>
<protein>
    <submittedName>
        <fullName evidence="9">Hemolysin secretion protein</fullName>
    </submittedName>
</protein>
<dbReference type="FunFam" id="1.10.287.950:FF:000001">
    <property type="entry name" value="Methyl-accepting chemotaxis sensory transducer"/>
    <property type="match status" value="1"/>
</dbReference>
<feature type="domain" description="Methyl-accepting transducer" evidence="6">
    <location>
        <begin position="390"/>
        <end position="626"/>
    </location>
</feature>
<feature type="domain" description="HAMP" evidence="7">
    <location>
        <begin position="332"/>
        <end position="385"/>
    </location>
</feature>
<dbReference type="InterPro" id="IPR003660">
    <property type="entry name" value="HAMP_dom"/>
</dbReference>
<gene>
    <name evidence="9" type="primary">hlyB</name>
    <name evidence="9" type="ORF">GPLA_0703</name>
</gene>
<evidence type="ECO:0000256" key="5">
    <source>
        <dbReference type="SAM" id="Phobius"/>
    </source>
</evidence>
<comment type="subcellular location">
    <subcellularLocation>
        <location evidence="1">Membrane</location>
    </subcellularLocation>
</comment>
<keyword evidence="5" id="KW-0812">Transmembrane</keyword>
<dbReference type="InterPro" id="IPR013587">
    <property type="entry name" value="Nitrate/nitrite_sensing"/>
</dbReference>
<keyword evidence="5" id="KW-0472">Membrane</keyword>
<dbReference type="Proteomes" id="UP000006322">
    <property type="component" value="Unassembled WGS sequence"/>
</dbReference>
<feature type="domain" description="NIT" evidence="8">
    <location>
        <begin position="53"/>
        <end position="301"/>
    </location>
</feature>
<name>K6YFV2_9ALTE</name>
<evidence type="ECO:0000313" key="9">
    <source>
        <dbReference type="EMBL" id="GAC31619.1"/>
    </source>
</evidence>
<evidence type="ECO:0000256" key="3">
    <source>
        <dbReference type="ARBA" id="ARBA00029447"/>
    </source>
</evidence>
<dbReference type="SMART" id="SM00304">
    <property type="entry name" value="HAMP"/>
    <property type="match status" value="1"/>
</dbReference>
<dbReference type="CDD" id="cd06225">
    <property type="entry name" value="HAMP"/>
    <property type="match status" value="1"/>
</dbReference>
<organism evidence="9 10">
    <name type="scientific">Paraglaciecola polaris LMG 21857</name>
    <dbReference type="NCBI Taxonomy" id="1129793"/>
    <lineage>
        <taxon>Bacteria</taxon>
        <taxon>Pseudomonadati</taxon>
        <taxon>Pseudomonadota</taxon>
        <taxon>Gammaproteobacteria</taxon>
        <taxon>Alteromonadales</taxon>
        <taxon>Alteromonadaceae</taxon>
        <taxon>Paraglaciecola</taxon>
    </lineage>
</organism>
<dbReference type="EMBL" id="BAER01000017">
    <property type="protein sequence ID" value="GAC31619.1"/>
    <property type="molecule type" value="Genomic_DNA"/>
</dbReference>
<dbReference type="PROSITE" id="PS50111">
    <property type="entry name" value="CHEMOTAXIS_TRANSDUC_2"/>
    <property type="match status" value="1"/>
</dbReference>
<feature type="transmembrane region" description="Helical" evidence="5">
    <location>
        <begin position="12"/>
        <end position="33"/>
    </location>
</feature>
<dbReference type="Pfam" id="PF00672">
    <property type="entry name" value="HAMP"/>
    <property type="match status" value="1"/>
</dbReference>
<evidence type="ECO:0000256" key="2">
    <source>
        <dbReference type="ARBA" id="ARBA00023224"/>
    </source>
</evidence>
<accession>K6YFV2</accession>
<comment type="similarity">
    <text evidence="3">Belongs to the methyl-accepting chemotaxis (MCP) protein family.</text>
</comment>
<dbReference type="InterPro" id="IPR010910">
    <property type="entry name" value="Nitrate/nitrite_sensing_bac"/>
</dbReference>
<keyword evidence="2 4" id="KW-0807">Transducer</keyword>
<dbReference type="CDD" id="cd11386">
    <property type="entry name" value="MCP_signal"/>
    <property type="match status" value="1"/>
</dbReference>
<dbReference type="STRING" id="1129793.GPLA_0703"/>
<evidence type="ECO:0000259" key="6">
    <source>
        <dbReference type="PROSITE" id="PS50111"/>
    </source>
</evidence>
<dbReference type="GO" id="GO:0007165">
    <property type="term" value="P:signal transduction"/>
    <property type="evidence" value="ECO:0007669"/>
    <property type="project" value="UniProtKB-KW"/>
</dbReference>
<dbReference type="AlphaFoldDB" id="K6YFV2"/>
<dbReference type="GO" id="GO:0016020">
    <property type="term" value="C:membrane"/>
    <property type="evidence" value="ECO:0007669"/>
    <property type="project" value="UniProtKB-SubCell"/>
</dbReference>
<dbReference type="PANTHER" id="PTHR32089">
    <property type="entry name" value="METHYL-ACCEPTING CHEMOTAXIS PROTEIN MCPB"/>
    <property type="match status" value="1"/>
</dbReference>
<dbReference type="PROSITE" id="PS50885">
    <property type="entry name" value="HAMP"/>
    <property type="match status" value="1"/>
</dbReference>
<dbReference type="Pfam" id="PF08376">
    <property type="entry name" value="NIT"/>
    <property type="match status" value="1"/>
</dbReference>
<evidence type="ECO:0000256" key="1">
    <source>
        <dbReference type="ARBA" id="ARBA00004370"/>
    </source>
</evidence>
<dbReference type="GO" id="GO:0006935">
    <property type="term" value="P:chemotaxis"/>
    <property type="evidence" value="ECO:0007669"/>
    <property type="project" value="UniProtKB-ARBA"/>
</dbReference>
<evidence type="ECO:0000313" key="10">
    <source>
        <dbReference type="Proteomes" id="UP000006322"/>
    </source>
</evidence>
<dbReference type="PANTHER" id="PTHR32089:SF120">
    <property type="entry name" value="METHYL-ACCEPTING CHEMOTAXIS PROTEIN TLPQ"/>
    <property type="match status" value="1"/>
</dbReference>
<evidence type="ECO:0000259" key="8">
    <source>
        <dbReference type="PROSITE" id="PS50906"/>
    </source>
</evidence>
<dbReference type="Gene3D" id="1.10.287.950">
    <property type="entry name" value="Methyl-accepting chemotaxis protein"/>
    <property type="match status" value="1"/>
</dbReference>
<sequence length="662" mass="72175">MIFLRDLSIRYKLLFLALGPLVLALIFILNSVFKNYQVLTSMSQAQKLGGLATTASQLVHELQKERGFSAGYLGSKGLKFSNELNTQLAATNNRLANYQQFVAQLEHDHYDPRLASVLSSIGQRMDKISNMRRDIRQQTLPVGDAIGYYTETNAVLLGISSIISTTIEDPRISNQVSAYLNFLQSKERAGIERAVLSNTFSAGKFANGDYQKFITLLSEQVTYMNVFVDFASPTQAAALDKVVTGQDVTDVKRMRQIALQQQDNFGIAATQWFKVATGRINQLKAFENLLAEQLVQSIDDAKAAAVSNLQWLIALSALMLMISLSLSFILLRQIGQQINSLSQAMMEVQQQSNLTARAKQLSKDELGVLAADFNEMVTHVASLTSNVRNASHDLVKIVSEISTITNTVDQEVRSGLSQTEQVAVAINEMEAAVQEVAANCAGTADKSRQANDAANNGELLVNEASEKVTKLSSEIDQTKNIIQLVADDSDEIGSILDVINGVADQTNLLALNAAIEAARAGEQGRGFAVVADEVRSLAKKTAESTARIKGMIEQLQSRSKQAVQAMLNSQESTNQTVVGFKGVLTQLENITSQSSQLSDMNLQNAAATEQQSATVDEVNRNIINIQQTYLSTNENAALLKKSACTLDSVAKLLDEEVSRFIV</sequence>
<dbReference type="PROSITE" id="PS50906">
    <property type="entry name" value="NIT"/>
    <property type="match status" value="1"/>
</dbReference>
<keyword evidence="10" id="KW-1185">Reference proteome</keyword>
<dbReference type="InterPro" id="IPR004089">
    <property type="entry name" value="MCPsignal_dom"/>
</dbReference>
<keyword evidence="5" id="KW-1133">Transmembrane helix</keyword>
<dbReference type="Pfam" id="PF00015">
    <property type="entry name" value="MCPsignal"/>
    <property type="match status" value="1"/>
</dbReference>
<evidence type="ECO:0000256" key="4">
    <source>
        <dbReference type="PROSITE-ProRule" id="PRU00284"/>
    </source>
</evidence>
<comment type="caution">
    <text evidence="9">The sequence shown here is derived from an EMBL/GenBank/DDBJ whole genome shotgun (WGS) entry which is preliminary data.</text>
</comment>